<keyword evidence="1" id="KW-0472">Membrane</keyword>
<feature type="transmembrane region" description="Helical" evidence="1">
    <location>
        <begin position="167"/>
        <end position="185"/>
    </location>
</feature>
<reference evidence="2 3" key="1">
    <citation type="submission" date="2017-09" db="EMBL/GenBank/DDBJ databases">
        <title>Mesorhizobum sanjuanii sp. nov. isolated from nodules of Lotus tenuis in saline-alkaline lowlands of Flooding Pampa.</title>
        <authorList>
            <person name="Sannazzaro A.I."/>
            <person name="Torres Tejerizo G.A."/>
            <person name="Fontana F."/>
            <person name="Cumpa Velazquez L.M."/>
            <person name="Hansen L."/>
            <person name="Pistorio M."/>
            <person name="Estrella M.J."/>
        </authorList>
    </citation>
    <scope>NUCLEOTIDE SEQUENCE [LARGE SCALE GENOMIC DNA]</scope>
    <source>
        <strain evidence="2 3">BSA136</strain>
    </source>
</reference>
<sequence length="352" mass="37167">AFGSGLTTILLGAAAVVPALATRWRAYPVLGWISVGAVIAVLARIAFDPTIVGAQFLSTTPVFNWLLPGYGVPALTFGFAAWQLARTTPAMAGNGRPRLAMEAAAALFALLTIAMLVRHAMHGGVIDTGVVTLAEQAIYTLIALGAGAILVAIDMRSPSSVLRYGSIAAGVVSVAFIVIQHFLALNPLFTDESTGRIPVFNLLFLAYLLPAVAAGGLALYIRDKRPKWYAAMLAVVAAVLAFAYATLSVRRLFKGEFIGLWSGLGQLETYTYSALWLVIGVALLTAGVRLKSQVLRIASAALISVAVLKVFVFDMSELEGVLRALSFIGLGAVLIGIGLFYQRLLTRAAKDS</sequence>
<feature type="transmembrane region" description="Helical" evidence="1">
    <location>
        <begin position="228"/>
        <end position="249"/>
    </location>
</feature>
<feature type="transmembrane region" description="Helical" evidence="1">
    <location>
        <begin position="269"/>
        <end position="287"/>
    </location>
</feature>
<name>A0A2A6F8Q5_9HYPH</name>
<evidence type="ECO:0000256" key="1">
    <source>
        <dbReference type="SAM" id="Phobius"/>
    </source>
</evidence>
<dbReference type="AlphaFoldDB" id="A0A2A6F8Q5"/>
<dbReference type="PANTHER" id="PTHR38434">
    <property type="entry name" value="BLL2549 PROTEIN"/>
    <property type="match status" value="1"/>
</dbReference>
<comment type="caution">
    <text evidence="2">The sequence shown here is derived from an EMBL/GenBank/DDBJ whole genome shotgun (WGS) entry which is preliminary data.</text>
</comment>
<proteinExistence type="predicted"/>
<keyword evidence="1" id="KW-1133">Transmembrane helix</keyword>
<feature type="transmembrane region" description="Helical" evidence="1">
    <location>
        <begin position="294"/>
        <end position="312"/>
    </location>
</feature>
<keyword evidence="3" id="KW-1185">Reference proteome</keyword>
<organism evidence="2 3">
    <name type="scientific">Mesorhizobium sanjuanii</name>
    <dbReference type="NCBI Taxonomy" id="2037900"/>
    <lineage>
        <taxon>Bacteria</taxon>
        <taxon>Pseudomonadati</taxon>
        <taxon>Pseudomonadota</taxon>
        <taxon>Alphaproteobacteria</taxon>
        <taxon>Hyphomicrobiales</taxon>
        <taxon>Phyllobacteriaceae</taxon>
        <taxon>Mesorhizobium</taxon>
    </lineage>
</organism>
<feature type="transmembrane region" description="Helical" evidence="1">
    <location>
        <begin position="97"/>
        <end position="117"/>
    </location>
</feature>
<dbReference type="InterPro" id="IPR019286">
    <property type="entry name" value="DUF2339_TM"/>
</dbReference>
<dbReference type="PANTHER" id="PTHR38434:SF1">
    <property type="entry name" value="BLL2549 PROTEIN"/>
    <property type="match status" value="1"/>
</dbReference>
<feature type="transmembrane region" description="Helical" evidence="1">
    <location>
        <begin position="197"/>
        <end position="221"/>
    </location>
</feature>
<dbReference type="Pfam" id="PF10101">
    <property type="entry name" value="DUF2339"/>
    <property type="match status" value="1"/>
</dbReference>
<dbReference type="EMBL" id="NWQG01000205">
    <property type="protein sequence ID" value="PDQ18123.1"/>
    <property type="molecule type" value="Genomic_DNA"/>
</dbReference>
<feature type="transmembrane region" description="Helical" evidence="1">
    <location>
        <begin position="29"/>
        <end position="47"/>
    </location>
</feature>
<dbReference type="RefSeq" id="WP_133117266.1">
    <property type="nucleotide sequence ID" value="NZ_NWQG01000205.1"/>
</dbReference>
<dbReference type="Proteomes" id="UP000219182">
    <property type="component" value="Unassembled WGS sequence"/>
</dbReference>
<evidence type="ECO:0000313" key="3">
    <source>
        <dbReference type="Proteomes" id="UP000219182"/>
    </source>
</evidence>
<protein>
    <submittedName>
        <fullName evidence="2">Membrane-like protein</fullName>
    </submittedName>
</protein>
<accession>A0A2A6F8Q5</accession>
<feature type="transmembrane region" description="Helical" evidence="1">
    <location>
        <begin position="137"/>
        <end position="155"/>
    </location>
</feature>
<keyword evidence="1" id="KW-0812">Transmembrane</keyword>
<feature type="transmembrane region" description="Helical" evidence="1">
    <location>
        <begin position="6"/>
        <end position="22"/>
    </location>
</feature>
<feature type="non-terminal residue" evidence="2">
    <location>
        <position position="1"/>
    </location>
</feature>
<feature type="transmembrane region" description="Helical" evidence="1">
    <location>
        <begin position="67"/>
        <end position="85"/>
    </location>
</feature>
<gene>
    <name evidence="2" type="ORF">CN311_26430</name>
</gene>
<evidence type="ECO:0000313" key="2">
    <source>
        <dbReference type="EMBL" id="PDQ18123.1"/>
    </source>
</evidence>
<feature type="transmembrane region" description="Helical" evidence="1">
    <location>
        <begin position="324"/>
        <end position="341"/>
    </location>
</feature>